<sequence length="151" mass="16498">MGLATTISLLQFKTSLLSLMYSAVSLSGTTPAISLSISVLHPLSVVSSLVLEGVPAALLGHHGLHFRGELFEHTREQGQGVGFVDGQHLSHGIIQKLRKLWSNRGVKAQCGMDMRVEARLSFAPLLTERVGSCPSRTPWQWPSSRGRWRKG</sequence>
<dbReference type="EMBL" id="KI394195">
    <property type="protein sequence ID" value="ERN04622.1"/>
    <property type="molecule type" value="Genomic_DNA"/>
</dbReference>
<feature type="chain" id="PRO_5004808072" evidence="1">
    <location>
        <begin position="28"/>
        <end position="151"/>
    </location>
</feature>
<organism evidence="2 3">
    <name type="scientific">Amborella trichopoda</name>
    <dbReference type="NCBI Taxonomy" id="13333"/>
    <lineage>
        <taxon>Eukaryota</taxon>
        <taxon>Viridiplantae</taxon>
        <taxon>Streptophyta</taxon>
        <taxon>Embryophyta</taxon>
        <taxon>Tracheophyta</taxon>
        <taxon>Spermatophyta</taxon>
        <taxon>Magnoliopsida</taxon>
        <taxon>Amborellales</taxon>
        <taxon>Amborellaceae</taxon>
        <taxon>Amborella</taxon>
    </lineage>
</organism>
<dbReference type="Proteomes" id="UP000017836">
    <property type="component" value="Unassembled WGS sequence"/>
</dbReference>
<keyword evidence="3" id="KW-1185">Reference proteome</keyword>
<name>W1P413_AMBTC</name>
<proteinExistence type="predicted"/>
<evidence type="ECO:0000256" key="1">
    <source>
        <dbReference type="SAM" id="SignalP"/>
    </source>
</evidence>
<protein>
    <submittedName>
        <fullName evidence="2">Uncharacterized protein</fullName>
    </submittedName>
</protein>
<dbReference type="Gramene" id="ERN04622">
    <property type="protein sequence ID" value="ERN04622"/>
    <property type="gene ID" value="AMTR_s00075p00191470"/>
</dbReference>
<dbReference type="AlphaFoldDB" id="W1P413"/>
<dbReference type="HOGENOM" id="CLU_1733961_0_0_1"/>
<keyword evidence="1" id="KW-0732">Signal</keyword>
<accession>W1P413</accession>
<evidence type="ECO:0000313" key="3">
    <source>
        <dbReference type="Proteomes" id="UP000017836"/>
    </source>
</evidence>
<gene>
    <name evidence="2" type="ORF">AMTR_s00075p00191470</name>
</gene>
<reference evidence="3" key="1">
    <citation type="journal article" date="2013" name="Science">
        <title>The Amborella genome and the evolution of flowering plants.</title>
        <authorList>
            <consortium name="Amborella Genome Project"/>
        </authorList>
    </citation>
    <scope>NUCLEOTIDE SEQUENCE [LARGE SCALE GENOMIC DNA]</scope>
</reference>
<evidence type="ECO:0000313" key="2">
    <source>
        <dbReference type="EMBL" id="ERN04622.1"/>
    </source>
</evidence>
<feature type="signal peptide" evidence="1">
    <location>
        <begin position="1"/>
        <end position="27"/>
    </location>
</feature>